<name>A0A4P6FPN4_9MICO</name>
<dbReference type="RefSeq" id="WP_129188699.1">
    <property type="nucleotide sequence ID" value="NZ_CP035491.1"/>
</dbReference>
<evidence type="ECO:0000256" key="1">
    <source>
        <dbReference type="SAM" id="Phobius"/>
    </source>
</evidence>
<feature type="transmembrane region" description="Helical" evidence="1">
    <location>
        <begin position="56"/>
        <end position="77"/>
    </location>
</feature>
<accession>A0A4P6FPN4</accession>
<keyword evidence="1" id="KW-0812">Transmembrane</keyword>
<evidence type="ECO:0000313" key="3">
    <source>
        <dbReference type="Proteomes" id="UP000291259"/>
    </source>
</evidence>
<dbReference type="KEGG" id="agf:ET445_02975"/>
<dbReference type="EMBL" id="CP035491">
    <property type="protein sequence ID" value="QAY72458.1"/>
    <property type="molecule type" value="Genomic_DNA"/>
</dbReference>
<evidence type="ECO:0000313" key="2">
    <source>
        <dbReference type="EMBL" id="QAY72458.1"/>
    </source>
</evidence>
<dbReference type="AlphaFoldDB" id="A0A4P6FPN4"/>
<proteinExistence type="predicted"/>
<feature type="transmembrane region" description="Helical" evidence="1">
    <location>
        <begin position="298"/>
        <end position="316"/>
    </location>
</feature>
<keyword evidence="1" id="KW-1133">Transmembrane helix</keyword>
<protein>
    <submittedName>
        <fullName evidence="2">Uncharacterized protein</fullName>
    </submittedName>
</protein>
<dbReference type="Proteomes" id="UP000291259">
    <property type="component" value="Chromosome"/>
</dbReference>
<keyword evidence="1" id="KW-0472">Membrane</keyword>
<organism evidence="2 3">
    <name type="scientific">Agromyces protaetiae</name>
    <dbReference type="NCBI Taxonomy" id="2509455"/>
    <lineage>
        <taxon>Bacteria</taxon>
        <taxon>Bacillati</taxon>
        <taxon>Actinomycetota</taxon>
        <taxon>Actinomycetes</taxon>
        <taxon>Micrococcales</taxon>
        <taxon>Microbacteriaceae</taxon>
        <taxon>Agromyces</taxon>
    </lineage>
</organism>
<gene>
    <name evidence="2" type="ORF">ET445_02975</name>
</gene>
<reference evidence="2 3" key="1">
    <citation type="submission" date="2019-01" db="EMBL/GenBank/DDBJ databases">
        <title>Genome sequencing of strain FW100M-8.</title>
        <authorList>
            <person name="Heo J."/>
            <person name="Kim S.-J."/>
            <person name="Kim J.-S."/>
            <person name="Hong S.-B."/>
            <person name="Kwon S.-W."/>
        </authorList>
    </citation>
    <scope>NUCLEOTIDE SEQUENCE [LARGE SCALE GENOMIC DNA]</scope>
    <source>
        <strain evidence="2 3">FW100M-8</strain>
    </source>
</reference>
<keyword evidence="3" id="KW-1185">Reference proteome</keyword>
<feature type="transmembrane region" description="Helical" evidence="1">
    <location>
        <begin position="25"/>
        <end position="50"/>
    </location>
</feature>
<sequence length="500" mass="52601">MAAATPLHGRIEFPVDRVLVDRRSLVATLVGVAFAVGAAIGAVGFAALVITGFGTWFTAALVGGFTVVWAYGVHLMFERGRYARALGDAGYVLAISDTGLSAAGSGEVAWRDIQYLAVQDVRAANDRRLRTARWRSVGGLAQQTGAGGVVVWVGVRDAESLRRPPMPAVIARKVSRYGSRRAAVRTGDLSVIVDAVRDDREATDRLVGALRDAAELHGVRLLEPGGIWGFTQARLAILEPAEQAALTEALTPEMTEGAKAALARAAVPAPPLGRFQVVGSVQVEYVRGLKRRLSMTRLVVLGAALVLVGALVWLALAVPGLWIWPILVGATGIFASNSITLRIRSLRTIEKGAAVAPSLVVTDTGVSVSASREVPWSEFVYVDTTEDPSRDVRGGARAVFRAIGRANGAGAQLGFAVRDARVLDGVDLGNLWRGRTRPEGAQIGEFALPLLDGLGPERTAAVFDAARRAARAAGVPVVEARGAWAAAGDRIALVAAARRA</sequence>
<feature type="transmembrane region" description="Helical" evidence="1">
    <location>
        <begin position="322"/>
        <end position="341"/>
    </location>
</feature>